<evidence type="ECO:0000256" key="6">
    <source>
        <dbReference type="ARBA" id="ARBA00023136"/>
    </source>
</evidence>
<evidence type="ECO:0000259" key="10">
    <source>
        <dbReference type="PROSITE" id="PS50850"/>
    </source>
</evidence>
<keyword evidence="4 9" id="KW-0812">Transmembrane</keyword>
<accession>A0A370TV95</accession>
<dbReference type="EMBL" id="NPIC01000002">
    <property type="protein sequence ID" value="RDL39429.1"/>
    <property type="molecule type" value="Genomic_DNA"/>
</dbReference>
<keyword evidence="12" id="KW-1185">Reference proteome</keyword>
<evidence type="ECO:0000256" key="5">
    <source>
        <dbReference type="ARBA" id="ARBA00022989"/>
    </source>
</evidence>
<evidence type="ECO:0000256" key="9">
    <source>
        <dbReference type="SAM" id="Phobius"/>
    </source>
</evidence>
<dbReference type="InterPro" id="IPR020846">
    <property type="entry name" value="MFS_dom"/>
</dbReference>
<feature type="transmembrane region" description="Helical" evidence="9">
    <location>
        <begin position="235"/>
        <end position="260"/>
    </location>
</feature>
<feature type="region of interest" description="Disordered" evidence="8">
    <location>
        <begin position="1"/>
        <end position="26"/>
    </location>
</feature>
<evidence type="ECO:0000256" key="2">
    <source>
        <dbReference type="ARBA" id="ARBA00010992"/>
    </source>
</evidence>
<sequence>MATETKQDTDGDIKMADGNDTNTHQVSHDVKKGNLLEIDATRDITSAEHNLGFWTAVKQYPTAIFWALFFCISVIMAGFDAQLITSFYALPAFQRRFGYEYEGEYIIPAEWQTALGMGNPIGQILGALASGWPLERFGRKKTLAVCCVWSSIFVFVQFFSTSIGMLCAGEMLGGLAYGFYVVIGPVYASEVCPLALRGVLTASVNLAFVIGQFIAQGCAAGLESRLDEWAYRGPFAVQWLWPIILLAGLPFAPESPYWLVRQQRKEDAKKSLMKLSSAKHRPDIDSVLLMIEETDLLEKELEATTTYLDCFRGVNLKRTEISVMVYLIQVIGGNPLIGYANYFFEQAGLKSADAFNMGVGNTALGFVGTCLSWPLMSYLGRRTIYNSGMALMTTLLFIIAFLDFGRSNTAVVWTQASLMDVWTFVYQMTVGPICFVIISEISATRLRGKTVAIATAVQAGASIIFTVAIPYMLNADQANWRGKAGFLFGPVSFFCLVWCWFRIPESRGRTFEELDILFERKVPSRKFSTHNLLDTDANETA</sequence>
<feature type="transmembrane region" description="Helical" evidence="9">
    <location>
        <begin position="321"/>
        <end position="342"/>
    </location>
</feature>
<feature type="transmembrane region" description="Helical" evidence="9">
    <location>
        <begin position="383"/>
        <end position="401"/>
    </location>
</feature>
<proteinExistence type="inferred from homology"/>
<dbReference type="InterPro" id="IPR003663">
    <property type="entry name" value="Sugar/inositol_transpt"/>
</dbReference>
<evidence type="ECO:0000256" key="3">
    <source>
        <dbReference type="ARBA" id="ARBA00022448"/>
    </source>
</evidence>
<evidence type="ECO:0000256" key="1">
    <source>
        <dbReference type="ARBA" id="ARBA00004141"/>
    </source>
</evidence>
<dbReference type="InterPro" id="IPR005828">
    <property type="entry name" value="MFS_sugar_transport-like"/>
</dbReference>
<feature type="transmembrane region" description="Helical" evidence="9">
    <location>
        <begin position="484"/>
        <end position="501"/>
    </location>
</feature>
<reference evidence="11 12" key="1">
    <citation type="journal article" date="2018" name="IMA Fungus">
        <title>IMA Genome-F 9: Draft genome sequence of Annulohypoxylon stygium, Aspergillus mulundensis, Berkeleyomyces basicola (syn. Thielaviopsis basicola), Ceratocystis smalleyi, two Cercospora beticola strains, Coleophoma cylindrospora, Fusarium fracticaudum, Phialophora cf. hyalina, and Morchella septimelata.</title>
        <authorList>
            <person name="Wingfield B.D."/>
            <person name="Bills G.F."/>
            <person name="Dong Y."/>
            <person name="Huang W."/>
            <person name="Nel W.J."/>
            <person name="Swalarsk-Parry B.S."/>
            <person name="Vaghefi N."/>
            <person name="Wilken P.M."/>
            <person name="An Z."/>
            <person name="de Beer Z.W."/>
            <person name="De Vos L."/>
            <person name="Chen L."/>
            <person name="Duong T.A."/>
            <person name="Gao Y."/>
            <person name="Hammerbacher A."/>
            <person name="Kikkert J.R."/>
            <person name="Li Y."/>
            <person name="Li H."/>
            <person name="Li K."/>
            <person name="Li Q."/>
            <person name="Liu X."/>
            <person name="Ma X."/>
            <person name="Naidoo K."/>
            <person name="Pethybridge S.J."/>
            <person name="Sun J."/>
            <person name="Steenkamp E.T."/>
            <person name="van der Nest M.A."/>
            <person name="van Wyk S."/>
            <person name="Wingfield M.J."/>
            <person name="Xiong C."/>
            <person name="Yue Q."/>
            <person name="Zhang X."/>
        </authorList>
    </citation>
    <scope>NUCLEOTIDE SEQUENCE [LARGE SCALE GENOMIC DNA]</scope>
    <source>
        <strain evidence="11 12">BP 5553</strain>
    </source>
</reference>
<feature type="transmembrane region" description="Helical" evidence="9">
    <location>
        <begin position="63"/>
        <end position="90"/>
    </location>
</feature>
<dbReference type="NCBIfam" id="TIGR00879">
    <property type="entry name" value="SP"/>
    <property type="match status" value="1"/>
</dbReference>
<dbReference type="GeneID" id="43596618"/>
<comment type="similarity">
    <text evidence="2 7">Belongs to the major facilitator superfamily. Sugar transporter (TC 2.A.1.1) family.</text>
</comment>
<dbReference type="PANTHER" id="PTHR48022">
    <property type="entry name" value="PLASTIDIC GLUCOSE TRANSPORTER 4"/>
    <property type="match status" value="1"/>
</dbReference>
<dbReference type="FunFam" id="1.20.1250.20:FF:000078">
    <property type="entry name" value="MFS maltose transporter, putative"/>
    <property type="match status" value="1"/>
</dbReference>
<feature type="transmembrane region" description="Helical" evidence="9">
    <location>
        <begin position="354"/>
        <end position="376"/>
    </location>
</feature>
<feature type="compositionally biased region" description="Basic and acidic residues" evidence="8">
    <location>
        <begin position="1"/>
        <end position="17"/>
    </location>
</feature>
<dbReference type="Proteomes" id="UP000254866">
    <property type="component" value="Unassembled WGS sequence"/>
</dbReference>
<organism evidence="11 12">
    <name type="scientific">Venustampulla echinocandica</name>
    <dbReference type="NCBI Taxonomy" id="2656787"/>
    <lineage>
        <taxon>Eukaryota</taxon>
        <taxon>Fungi</taxon>
        <taxon>Dikarya</taxon>
        <taxon>Ascomycota</taxon>
        <taxon>Pezizomycotina</taxon>
        <taxon>Leotiomycetes</taxon>
        <taxon>Helotiales</taxon>
        <taxon>Pleuroascaceae</taxon>
        <taxon>Venustampulla</taxon>
    </lineage>
</organism>
<evidence type="ECO:0000313" key="12">
    <source>
        <dbReference type="Proteomes" id="UP000254866"/>
    </source>
</evidence>
<protein>
    <submittedName>
        <fullName evidence="11">Putative maltose permease</fullName>
    </submittedName>
</protein>
<dbReference type="InterPro" id="IPR036259">
    <property type="entry name" value="MFS_trans_sf"/>
</dbReference>
<dbReference type="InterPro" id="IPR050360">
    <property type="entry name" value="MFS_Sugar_Transporters"/>
</dbReference>
<dbReference type="InterPro" id="IPR005829">
    <property type="entry name" value="Sugar_transporter_CS"/>
</dbReference>
<dbReference type="RefSeq" id="XP_031872085.1">
    <property type="nucleotide sequence ID" value="XM_032012392.1"/>
</dbReference>
<dbReference type="Pfam" id="PF00083">
    <property type="entry name" value="Sugar_tr"/>
    <property type="match status" value="1"/>
</dbReference>
<keyword evidence="6 9" id="KW-0472">Membrane</keyword>
<comment type="caution">
    <text evidence="11">The sequence shown here is derived from an EMBL/GenBank/DDBJ whole genome shotgun (WGS) entry which is preliminary data.</text>
</comment>
<evidence type="ECO:0000256" key="7">
    <source>
        <dbReference type="RuleBase" id="RU003346"/>
    </source>
</evidence>
<feature type="domain" description="Major facilitator superfamily (MFS) profile" evidence="10">
    <location>
        <begin position="66"/>
        <end position="507"/>
    </location>
</feature>
<evidence type="ECO:0000256" key="8">
    <source>
        <dbReference type="SAM" id="MobiDB-lite"/>
    </source>
</evidence>
<feature type="transmembrane region" description="Helical" evidence="9">
    <location>
        <begin position="421"/>
        <end position="439"/>
    </location>
</feature>
<dbReference type="AlphaFoldDB" id="A0A370TV95"/>
<name>A0A370TV95_9HELO</name>
<dbReference type="PROSITE" id="PS00217">
    <property type="entry name" value="SUGAR_TRANSPORT_2"/>
    <property type="match status" value="1"/>
</dbReference>
<gene>
    <name evidence="11" type="ORF">BP5553_03769</name>
</gene>
<keyword evidence="5 9" id="KW-1133">Transmembrane helix</keyword>
<evidence type="ECO:0000313" key="11">
    <source>
        <dbReference type="EMBL" id="RDL39429.1"/>
    </source>
</evidence>
<comment type="subcellular location">
    <subcellularLocation>
        <location evidence="1">Membrane</location>
        <topology evidence="1">Multi-pass membrane protein</topology>
    </subcellularLocation>
</comment>
<dbReference type="OrthoDB" id="6612291at2759"/>
<dbReference type="PROSITE" id="PS50850">
    <property type="entry name" value="MFS"/>
    <property type="match status" value="1"/>
</dbReference>
<dbReference type="GO" id="GO:0005351">
    <property type="term" value="F:carbohydrate:proton symporter activity"/>
    <property type="evidence" value="ECO:0007669"/>
    <property type="project" value="TreeGrafter"/>
</dbReference>
<dbReference type="Gene3D" id="1.20.1250.20">
    <property type="entry name" value="MFS general substrate transporter like domains"/>
    <property type="match status" value="1"/>
</dbReference>
<keyword evidence="3 7" id="KW-0813">Transport</keyword>
<feature type="transmembrane region" description="Helical" evidence="9">
    <location>
        <begin position="195"/>
        <end position="215"/>
    </location>
</feature>
<dbReference type="PANTHER" id="PTHR48022:SF83">
    <property type="entry name" value="MAJOR FACILITATOR SUPERFAMILY (MFS) PROFILE DOMAIN-CONTAINING PROTEIN"/>
    <property type="match status" value="1"/>
</dbReference>
<feature type="transmembrane region" description="Helical" evidence="9">
    <location>
        <begin position="451"/>
        <end position="472"/>
    </location>
</feature>
<dbReference type="SUPFAM" id="SSF103473">
    <property type="entry name" value="MFS general substrate transporter"/>
    <property type="match status" value="1"/>
</dbReference>
<dbReference type="GO" id="GO:0016020">
    <property type="term" value="C:membrane"/>
    <property type="evidence" value="ECO:0007669"/>
    <property type="project" value="UniProtKB-SubCell"/>
</dbReference>
<evidence type="ECO:0000256" key="4">
    <source>
        <dbReference type="ARBA" id="ARBA00022692"/>
    </source>
</evidence>